<dbReference type="InterPro" id="IPR036440">
    <property type="entry name" value="Peptidase_C15-like_sf"/>
</dbReference>
<protein>
    <submittedName>
        <fullName evidence="1">Uncharacterized protein</fullName>
    </submittedName>
</protein>
<accession>A0A1D9P2S9</accession>
<dbReference type="Gene3D" id="3.40.630.20">
    <property type="entry name" value="Peptidase C15, pyroglutamyl peptidase I-like"/>
    <property type="match status" value="1"/>
</dbReference>
<dbReference type="KEGG" id="bhu:bhn_I1778"/>
<evidence type="ECO:0000313" key="1">
    <source>
        <dbReference type="EMBL" id="AOZ96811.1"/>
    </source>
</evidence>
<name>A0A1D9P2S9_9FIRM</name>
<dbReference type="OrthoDB" id="2005133at2"/>
<dbReference type="Proteomes" id="UP000179284">
    <property type="component" value="Chromosome I"/>
</dbReference>
<dbReference type="EMBL" id="CP017831">
    <property type="protein sequence ID" value="AOZ96811.1"/>
    <property type="molecule type" value="Genomic_DNA"/>
</dbReference>
<keyword evidence="2" id="KW-1185">Reference proteome</keyword>
<organism evidence="1 2">
    <name type="scientific">Butyrivibrio hungatei</name>
    <dbReference type="NCBI Taxonomy" id="185008"/>
    <lineage>
        <taxon>Bacteria</taxon>
        <taxon>Bacillati</taxon>
        <taxon>Bacillota</taxon>
        <taxon>Clostridia</taxon>
        <taxon>Lachnospirales</taxon>
        <taxon>Lachnospiraceae</taxon>
        <taxon>Butyrivibrio</taxon>
    </lineage>
</organism>
<proteinExistence type="predicted"/>
<gene>
    <name evidence="1" type="ORF">bhn_I1778</name>
</gene>
<dbReference type="SUPFAM" id="SSF53182">
    <property type="entry name" value="Pyrrolidone carboxyl peptidase (pyroglutamate aminopeptidase)"/>
    <property type="match status" value="1"/>
</dbReference>
<evidence type="ECO:0000313" key="2">
    <source>
        <dbReference type="Proteomes" id="UP000179284"/>
    </source>
</evidence>
<sequence length="148" mass="16791">MERILFVGFKGKNNASGKLVELISHEHILLTNSFGGIQKDIYSITNDYEYIVMFGVDKYLTSTVRIEESAAKDNTRVYSNLKISKLAKSLMDTGVEAEISDNPQNSLCNEAYWYGLTRFDGRAVFIHIPTVKYADENFLNKMKSAFGR</sequence>
<reference evidence="2" key="1">
    <citation type="submission" date="2016-10" db="EMBL/GenBank/DDBJ databases">
        <title>The complete genome sequence of the rumen bacterium Butyrivibrio hungatei MB2003.</title>
        <authorList>
            <person name="Palevich N."/>
            <person name="Kelly W.J."/>
            <person name="Leahy S.C."/>
            <person name="Altermann E."/>
            <person name="Rakonjac J."/>
            <person name="Attwood G.T."/>
        </authorList>
    </citation>
    <scope>NUCLEOTIDE SEQUENCE [LARGE SCALE GENOMIC DNA]</scope>
    <source>
        <strain evidence="2">MB2003</strain>
    </source>
</reference>
<dbReference type="RefSeq" id="WP_071176473.1">
    <property type="nucleotide sequence ID" value="NZ_CP017831.1"/>
</dbReference>
<dbReference type="AlphaFoldDB" id="A0A1D9P2S9"/>